<dbReference type="InParanoid" id="A0A1Y2LVR2"/>
<dbReference type="PANTHER" id="PTHR33112:SF1">
    <property type="entry name" value="HETEROKARYON INCOMPATIBILITY DOMAIN-CONTAINING PROTEIN"/>
    <property type="match status" value="1"/>
</dbReference>
<dbReference type="PANTHER" id="PTHR33112">
    <property type="entry name" value="DOMAIN PROTEIN, PUTATIVE-RELATED"/>
    <property type="match status" value="1"/>
</dbReference>
<dbReference type="Proteomes" id="UP000193240">
    <property type="component" value="Unassembled WGS sequence"/>
</dbReference>
<dbReference type="EMBL" id="KZ107847">
    <property type="protein sequence ID" value="OSS47941.1"/>
    <property type="molecule type" value="Genomic_DNA"/>
</dbReference>
<dbReference type="InterPro" id="IPR010730">
    <property type="entry name" value="HET"/>
</dbReference>
<keyword evidence="3" id="KW-1185">Reference proteome</keyword>
<dbReference type="STRING" id="105696.A0A1Y2LVR2"/>
<dbReference type="Pfam" id="PF06985">
    <property type="entry name" value="HET"/>
    <property type="match status" value="1"/>
</dbReference>
<dbReference type="AlphaFoldDB" id="A0A1Y2LVR2"/>
<accession>A0A1Y2LVR2</accession>
<feature type="domain" description="Heterokaryon incompatibility" evidence="1">
    <location>
        <begin position="178"/>
        <end position="319"/>
    </location>
</feature>
<proteinExistence type="predicted"/>
<evidence type="ECO:0000313" key="3">
    <source>
        <dbReference type="Proteomes" id="UP000193240"/>
    </source>
</evidence>
<organism evidence="2 3">
    <name type="scientific">Epicoccum nigrum</name>
    <name type="common">Soil fungus</name>
    <name type="synonym">Epicoccum purpurascens</name>
    <dbReference type="NCBI Taxonomy" id="105696"/>
    <lineage>
        <taxon>Eukaryota</taxon>
        <taxon>Fungi</taxon>
        <taxon>Dikarya</taxon>
        <taxon>Ascomycota</taxon>
        <taxon>Pezizomycotina</taxon>
        <taxon>Dothideomycetes</taxon>
        <taxon>Pleosporomycetidae</taxon>
        <taxon>Pleosporales</taxon>
        <taxon>Pleosporineae</taxon>
        <taxon>Didymellaceae</taxon>
        <taxon>Epicoccum</taxon>
    </lineage>
</organism>
<reference evidence="2 3" key="1">
    <citation type="journal article" date="2017" name="Genome Announc.">
        <title>Genome sequence of the saprophytic ascomycete Epicoccum nigrum ICMP 19927 strain isolated from New Zealand.</title>
        <authorList>
            <person name="Fokin M."/>
            <person name="Fleetwood D."/>
            <person name="Weir B.S."/>
            <person name="Villas-Boas S.G."/>
        </authorList>
    </citation>
    <scope>NUCLEOTIDE SEQUENCE [LARGE SCALE GENOMIC DNA]</scope>
    <source>
        <strain evidence="2 3">ICMP 19927</strain>
    </source>
</reference>
<sequence length="677" mass="77191">MSFFLRIRKFWKFSDSVERSEACKANADVDFVDICKRCQGIPWHEIPSDGVLVSFALHDSGCRLCRWFSKFGASHIFPAGPEGSIYEPGPKTKRLSVWHYKGLRNPWDIVVCDRTTQTALQSLTPPFISFSRVKDLLDTCKEHHTGCSLPTQDHVILNLRVIDCTSLKVVDAPANCQYVTLSYVWGSAQSVDDDLSSMQNLPRVIRQSVEVTSKLGFEFLWIDRYCIDQTNEQRKNEQILQMSTIYRWAQLTIIAAAGQDPTHGLPGVEPYRRSPNHGYHETVGSVCLSALPWTILHGSAYFDDIRNTVWASRAWTFQEANFSRRRLLFTESQVIFSCNTSTRCEWGREFGNDHRKFEGLQWCGAREPRRVGSPLRGACDIIEKYCVLRVSHDSDALNAIASTLDFIQTSDEYHIWAVPFSVCESSSDKRQEAISTRSDPAVLLDSSDFQKVQIHLSWRHMRPRHRREGFPSWSPLGWSSGYIEYLDTYQGCVFVDTPHDKRSLSTILQSTKLNPAGMAQHISLLLRTRFVSVCKHNINISNGGNSEYGILLPLGQGLSRMSQVFWDEPVEIECEMKIAIISSSNRYGVDFVLLQAHDGYYERIGWSFILPDTPRNWAEDDLSLCLTDDKFELMALSVDGKIEPLDEERLRAAFGDIDELCHGYGREEFQEELIVLG</sequence>
<evidence type="ECO:0000313" key="2">
    <source>
        <dbReference type="EMBL" id="OSS47941.1"/>
    </source>
</evidence>
<gene>
    <name evidence="2" type="ORF">B5807_06680</name>
</gene>
<evidence type="ECO:0000259" key="1">
    <source>
        <dbReference type="Pfam" id="PF06985"/>
    </source>
</evidence>
<dbReference type="OMA" id="VEIECEM"/>
<name>A0A1Y2LVR2_EPING</name>
<protein>
    <recommendedName>
        <fullName evidence="1">Heterokaryon incompatibility domain-containing protein</fullName>
    </recommendedName>
</protein>